<organism evidence="5 6">
    <name type="scientific">Ficus carica</name>
    <name type="common">Common fig</name>
    <dbReference type="NCBI Taxonomy" id="3494"/>
    <lineage>
        <taxon>Eukaryota</taxon>
        <taxon>Viridiplantae</taxon>
        <taxon>Streptophyta</taxon>
        <taxon>Embryophyta</taxon>
        <taxon>Tracheophyta</taxon>
        <taxon>Spermatophyta</taxon>
        <taxon>Magnoliopsida</taxon>
        <taxon>eudicotyledons</taxon>
        <taxon>Gunneridae</taxon>
        <taxon>Pentapetalae</taxon>
        <taxon>rosids</taxon>
        <taxon>fabids</taxon>
        <taxon>Rosales</taxon>
        <taxon>Moraceae</taxon>
        <taxon>Ficeae</taxon>
        <taxon>Ficus</taxon>
    </lineage>
</organism>
<dbReference type="GO" id="GO:0006353">
    <property type="term" value="P:DNA-templated transcription termination"/>
    <property type="evidence" value="ECO:0007669"/>
    <property type="project" value="UniProtKB-KW"/>
</dbReference>
<dbReference type="InterPro" id="IPR038538">
    <property type="entry name" value="MTERF_sf"/>
</dbReference>
<feature type="region of interest" description="Disordered" evidence="4">
    <location>
        <begin position="50"/>
        <end position="70"/>
    </location>
</feature>
<reference evidence="5" key="1">
    <citation type="submission" date="2023-07" db="EMBL/GenBank/DDBJ databases">
        <title>draft genome sequence of fig (Ficus carica).</title>
        <authorList>
            <person name="Takahashi T."/>
            <person name="Nishimura K."/>
        </authorList>
    </citation>
    <scope>NUCLEOTIDE SEQUENCE</scope>
</reference>
<evidence type="ECO:0000256" key="1">
    <source>
        <dbReference type="ARBA" id="ARBA00007692"/>
    </source>
</evidence>
<evidence type="ECO:0000313" key="6">
    <source>
        <dbReference type="Proteomes" id="UP001187192"/>
    </source>
</evidence>
<gene>
    <name evidence="5" type="ORF">TIFTF001_025018</name>
</gene>
<dbReference type="SMART" id="SM00733">
    <property type="entry name" value="Mterf"/>
    <property type="match status" value="4"/>
</dbReference>
<keyword evidence="2" id="KW-0805">Transcription regulation</keyword>
<comment type="similarity">
    <text evidence="1">Belongs to the mTERF family.</text>
</comment>
<evidence type="ECO:0000256" key="2">
    <source>
        <dbReference type="ARBA" id="ARBA00022472"/>
    </source>
</evidence>
<dbReference type="EMBL" id="BTGU01000060">
    <property type="protein sequence ID" value="GMN55908.1"/>
    <property type="molecule type" value="Genomic_DNA"/>
</dbReference>
<dbReference type="Pfam" id="PF02536">
    <property type="entry name" value="mTERF"/>
    <property type="match status" value="2"/>
</dbReference>
<keyword evidence="6" id="KW-1185">Reference proteome</keyword>
<evidence type="ECO:0000313" key="5">
    <source>
        <dbReference type="EMBL" id="GMN55908.1"/>
    </source>
</evidence>
<keyword evidence="2" id="KW-0804">Transcription</keyword>
<protein>
    <submittedName>
        <fullName evidence="5">Uncharacterized protein</fullName>
    </submittedName>
</protein>
<dbReference type="PANTHER" id="PTHR13068">
    <property type="entry name" value="CGI-12 PROTEIN-RELATED"/>
    <property type="match status" value="1"/>
</dbReference>
<dbReference type="AlphaFoldDB" id="A0AA88AJ03"/>
<keyword evidence="2" id="KW-0806">Transcription termination</keyword>
<comment type="caution">
    <text evidence="5">The sequence shown here is derived from an EMBL/GenBank/DDBJ whole genome shotgun (WGS) entry which is preliminary data.</text>
</comment>
<dbReference type="Gramene" id="FCD_00017204-RA">
    <property type="protein sequence ID" value="FCD_00017204-RA:cds"/>
    <property type="gene ID" value="FCD_00017204"/>
</dbReference>
<dbReference type="PANTHER" id="PTHR13068:SF38">
    <property type="entry name" value="TRANSCRIPTION TERMINATION FACTOR FAMILY PROTEIN"/>
    <property type="match status" value="1"/>
</dbReference>
<sequence>MLHFRKLRTPYFLKWVPSDFAENQLNSRKQQLWPSGYSSVSPNTRLFRTKRAPVNEDSEESPDNVGRTPPAVEKEAQAALLEYFHSTRNLNFLEAENMSKNSPIFLSELLGRVDVGAEIGHSVARFLRYYPVNEFEPFLESLGLNPSEYVPLLPPRFVFLSDAPFFLENYYLLHGYGFERRNIGKIYREASEVFYFDVKVLVSKLRGYEELGIGQSSLVRFITSSPYLLFGDVDVNADFVEVLERMKSFGLEISWIEGNLLEGSSCDWSHMLGLLTLFRKMGLEKEQLAEILLRRSDILFEDSGNRTVLLVGFLLKFGYTMEQIGSVLLQFPDVNFGQFVSNLRRCFLFLNEIEMGAIEIGDFVRSHAMLMGTCALMRANSLYTYLCVGKKRLCKYILQNPQELKNFVLGAKVERLPRLEEGIAVKAMKTKFLLNVGFVEESNEMKKAQMVFRGKAAELQERFDFIMSYGLDRREVCDMVKVSPQILNQKKNVIRTKIDFLVRELGYPVSVLWVFPSVLNYTVERVKLRLSMYDWLKGQGTSHLALSTIVATSEREFIKKFVSRHPSGPQVWQELKDKIYSR</sequence>
<name>A0AA88AJ03_FICCA</name>
<dbReference type="GO" id="GO:0003676">
    <property type="term" value="F:nucleic acid binding"/>
    <property type="evidence" value="ECO:0007669"/>
    <property type="project" value="InterPro"/>
</dbReference>
<evidence type="ECO:0000256" key="4">
    <source>
        <dbReference type="SAM" id="MobiDB-lite"/>
    </source>
</evidence>
<accession>A0AA88AJ03</accession>
<dbReference type="InterPro" id="IPR003690">
    <property type="entry name" value="MTERF"/>
</dbReference>
<dbReference type="Gene3D" id="1.25.70.10">
    <property type="entry name" value="Transcription termination factor 3, mitochondrial"/>
    <property type="match status" value="2"/>
</dbReference>
<proteinExistence type="inferred from homology"/>
<dbReference type="Proteomes" id="UP001187192">
    <property type="component" value="Unassembled WGS sequence"/>
</dbReference>
<evidence type="ECO:0000256" key="3">
    <source>
        <dbReference type="ARBA" id="ARBA00022946"/>
    </source>
</evidence>
<keyword evidence="3" id="KW-0809">Transit peptide</keyword>